<dbReference type="GO" id="GO:0032259">
    <property type="term" value="P:methylation"/>
    <property type="evidence" value="ECO:0007669"/>
    <property type="project" value="UniProtKB-KW"/>
</dbReference>
<evidence type="ECO:0000256" key="1">
    <source>
        <dbReference type="ARBA" id="ARBA00022603"/>
    </source>
</evidence>
<dbReference type="Gene3D" id="3.40.50.150">
    <property type="entry name" value="Vaccinia Virus protein VP39"/>
    <property type="match status" value="1"/>
</dbReference>
<feature type="region of interest" description="Disordered" evidence="4">
    <location>
        <begin position="184"/>
        <end position="212"/>
    </location>
</feature>
<keyword evidence="7" id="KW-1185">Reference proteome</keyword>
<dbReference type="PANTHER" id="PTHR43464">
    <property type="entry name" value="METHYLTRANSFERASE"/>
    <property type="match status" value="1"/>
</dbReference>
<reference evidence="6 7" key="1">
    <citation type="submission" date="2019-02" db="EMBL/GenBank/DDBJ databases">
        <title>Sequencing the genomes of 1000 actinobacteria strains.</title>
        <authorList>
            <person name="Klenk H.-P."/>
        </authorList>
    </citation>
    <scope>NUCLEOTIDE SEQUENCE [LARGE SCALE GENOMIC DNA]</scope>
    <source>
        <strain evidence="6 7">DSM 45162</strain>
    </source>
</reference>
<keyword evidence="3" id="KW-0949">S-adenosyl-L-methionine</keyword>
<comment type="caution">
    <text evidence="6">The sequence shown here is derived from an EMBL/GenBank/DDBJ whole genome shotgun (WGS) entry which is preliminary data.</text>
</comment>
<dbReference type="InterPro" id="IPR041698">
    <property type="entry name" value="Methyltransf_25"/>
</dbReference>
<evidence type="ECO:0000256" key="4">
    <source>
        <dbReference type="SAM" id="MobiDB-lite"/>
    </source>
</evidence>
<evidence type="ECO:0000259" key="5">
    <source>
        <dbReference type="Pfam" id="PF13649"/>
    </source>
</evidence>
<dbReference type="CDD" id="cd02440">
    <property type="entry name" value="AdoMet_MTases"/>
    <property type="match status" value="1"/>
</dbReference>
<dbReference type="InterPro" id="IPR029063">
    <property type="entry name" value="SAM-dependent_MTases_sf"/>
</dbReference>
<dbReference type="EMBL" id="SHKY01000001">
    <property type="protein sequence ID" value="RZU54543.1"/>
    <property type="molecule type" value="Genomic_DNA"/>
</dbReference>
<feature type="compositionally biased region" description="Basic and acidic residues" evidence="4">
    <location>
        <begin position="184"/>
        <end position="201"/>
    </location>
</feature>
<evidence type="ECO:0000313" key="7">
    <source>
        <dbReference type="Proteomes" id="UP000292564"/>
    </source>
</evidence>
<organism evidence="6 7">
    <name type="scientific">Krasilnikovia cinnamomea</name>
    <dbReference type="NCBI Taxonomy" id="349313"/>
    <lineage>
        <taxon>Bacteria</taxon>
        <taxon>Bacillati</taxon>
        <taxon>Actinomycetota</taxon>
        <taxon>Actinomycetes</taxon>
        <taxon>Micromonosporales</taxon>
        <taxon>Micromonosporaceae</taxon>
        <taxon>Krasilnikovia</taxon>
    </lineage>
</organism>
<keyword evidence="1 6" id="KW-0489">Methyltransferase</keyword>
<gene>
    <name evidence="6" type="ORF">EV385_6494</name>
</gene>
<proteinExistence type="predicted"/>
<dbReference type="AlphaFoldDB" id="A0A4Q7ZV64"/>
<protein>
    <submittedName>
        <fullName evidence="6">Methyltransferase family protein</fullName>
    </submittedName>
</protein>
<evidence type="ECO:0000256" key="2">
    <source>
        <dbReference type="ARBA" id="ARBA00022679"/>
    </source>
</evidence>
<evidence type="ECO:0000313" key="6">
    <source>
        <dbReference type="EMBL" id="RZU54543.1"/>
    </source>
</evidence>
<feature type="domain" description="Methyltransferase" evidence="5">
    <location>
        <begin position="39"/>
        <end position="133"/>
    </location>
</feature>
<keyword evidence="2 6" id="KW-0808">Transferase</keyword>
<name>A0A4Q7ZV64_9ACTN</name>
<dbReference type="GO" id="GO:0008168">
    <property type="term" value="F:methyltransferase activity"/>
    <property type="evidence" value="ECO:0007669"/>
    <property type="project" value="UniProtKB-KW"/>
</dbReference>
<dbReference type="SUPFAM" id="SSF53335">
    <property type="entry name" value="S-adenosyl-L-methionine-dependent methyltransferases"/>
    <property type="match status" value="1"/>
</dbReference>
<accession>A0A4Q7ZV64</accession>
<feature type="compositionally biased region" description="Basic residues" evidence="4">
    <location>
        <begin position="202"/>
        <end position="212"/>
    </location>
</feature>
<sequence length="212" mass="22906">MVSDEKMWDDRYSGSDRVWSGRPNDALVREVADLTPGTVLDLGCGEGGDAIWLAGHGWRVTAVDISRVALARAAEHAAAAGVADRVTFEHRDLAAGLPEGAYDLVSAQFLHSHGDLPRERILREAAARVAPGGLLLVEGHADPAPWADRHDHGDLRLPKPAEVLADLRLAPHEWEVLVCAEHDRVQDGPDGRPVTRTDSTVKVRRRAAAPPS</sequence>
<evidence type="ECO:0000256" key="3">
    <source>
        <dbReference type="ARBA" id="ARBA00022691"/>
    </source>
</evidence>
<dbReference type="PANTHER" id="PTHR43464:SF19">
    <property type="entry name" value="UBIQUINONE BIOSYNTHESIS O-METHYLTRANSFERASE, MITOCHONDRIAL"/>
    <property type="match status" value="1"/>
</dbReference>
<dbReference type="Proteomes" id="UP000292564">
    <property type="component" value="Unassembled WGS sequence"/>
</dbReference>
<dbReference type="Pfam" id="PF13649">
    <property type="entry name" value="Methyltransf_25"/>
    <property type="match status" value="1"/>
</dbReference>